<feature type="region of interest" description="Disordered" evidence="2">
    <location>
        <begin position="26"/>
        <end position="47"/>
    </location>
</feature>
<evidence type="ECO:0000256" key="2">
    <source>
        <dbReference type="SAM" id="MobiDB-lite"/>
    </source>
</evidence>
<accession>A0AAD7JQN3</accession>
<dbReference type="Pfam" id="PF13374">
    <property type="entry name" value="TPR_10"/>
    <property type="match status" value="7"/>
</dbReference>
<keyword evidence="1" id="KW-0175">Coiled coil</keyword>
<name>A0AAD7JQN3_9AGAR</name>
<dbReference type="Gene3D" id="3.40.50.300">
    <property type="entry name" value="P-loop containing nucleotide triphosphate hydrolases"/>
    <property type="match status" value="1"/>
</dbReference>
<dbReference type="InterPro" id="IPR027417">
    <property type="entry name" value="P-loop_NTPase"/>
</dbReference>
<dbReference type="Proteomes" id="UP001215598">
    <property type="component" value="Unassembled WGS sequence"/>
</dbReference>
<feature type="coiled-coil region" evidence="1">
    <location>
        <begin position="1087"/>
        <end position="1116"/>
    </location>
</feature>
<dbReference type="Pfam" id="PF13424">
    <property type="entry name" value="TPR_12"/>
    <property type="match status" value="1"/>
</dbReference>
<evidence type="ECO:0000256" key="1">
    <source>
        <dbReference type="SAM" id="Coils"/>
    </source>
</evidence>
<dbReference type="Gene3D" id="1.25.40.10">
    <property type="entry name" value="Tetratricopeptide repeat domain"/>
    <property type="match status" value="3"/>
</dbReference>
<reference evidence="3" key="1">
    <citation type="submission" date="2023-03" db="EMBL/GenBank/DDBJ databases">
        <title>Massive genome expansion in bonnet fungi (Mycena s.s.) driven by repeated elements and novel gene families across ecological guilds.</title>
        <authorList>
            <consortium name="Lawrence Berkeley National Laboratory"/>
            <person name="Harder C.B."/>
            <person name="Miyauchi S."/>
            <person name="Viragh M."/>
            <person name="Kuo A."/>
            <person name="Thoen E."/>
            <person name="Andreopoulos B."/>
            <person name="Lu D."/>
            <person name="Skrede I."/>
            <person name="Drula E."/>
            <person name="Henrissat B."/>
            <person name="Morin E."/>
            <person name="Kohler A."/>
            <person name="Barry K."/>
            <person name="LaButti K."/>
            <person name="Morin E."/>
            <person name="Salamov A."/>
            <person name="Lipzen A."/>
            <person name="Mereny Z."/>
            <person name="Hegedus B."/>
            <person name="Baldrian P."/>
            <person name="Stursova M."/>
            <person name="Weitz H."/>
            <person name="Taylor A."/>
            <person name="Grigoriev I.V."/>
            <person name="Nagy L.G."/>
            <person name="Martin F."/>
            <person name="Kauserud H."/>
        </authorList>
    </citation>
    <scope>NUCLEOTIDE SEQUENCE</scope>
    <source>
        <strain evidence="3">CBHHK182m</strain>
    </source>
</reference>
<dbReference type="PANTHER" id="PTHR46082:SF6">
    <property type="entry name" value="AAA+ ATPASE DOMAIN-CONTAINING PROTEIN-RELATED"/>
    <property type="match status" value="1"/>
</dbReference>
<proteinExistence type="predicted"/>
<dbReference type="EMBL" id="JARKIB010000017">
    <property type="protein sequence ID" value="KAJ7769904.1"/>
    <property type="molecule type" value="Genomic_DNA"/>
</dbReference>
<evidence type="ECO:0000313" key="4">
    <source>
        <dbReference type="Proteomes" id="UP001215598"/>
    </source>
</evidence>
<dbReference type="CDD" id="cd21037">
    <property type="entry name" value="MLKL_NTD"/>
    <property type="match status" value="1"/>
</dbReference>
<comment type="caution">
    <text evidence="3">The sequence shown here is derived from an EMBL/GenBank/DDBJ whole genome shotgun (WGS) entry which is preliminary data.</text>
</comment>
<protein>
    <recommendedName>
        <fullName evidence="5">NB-ARC domain-containing protein</fullName>
    </recommendedName>
</protein>
<dbReference type="InterPro" id="IPR011990">
    <property type="entry name" value="TPR-like_helical_dom_sf"/>
</dbReference>
<keyword evidence="4" id="KW-1185">Reference proteome</keyword>
<evidence type="ECO:0000313" key="3">
    <source>
        <dbReference type="EMBL" id="KAJ7769904.1"/>
    </source>
</evidence>
<dbReference type="SUPFAM" id="SSF52540">
    <property type="entry name" value="P-loop containing nucleoside triphosphate hydrolases"/>
    <property type="match status" value="1"/>
</dbReference>
<dbReference type="InterPro" id="IPR059179">
    <property type="entry name" value="MLKL-like_MCAfunc"/>
</dbReference>
<dbReference type="PANTHER" id="PTHR46082">
    <property type="entry name" value="ATP/GTP-BINDING PROTEIN-RELATED"/>
    <property type="match status" value="1"/>
</dbReference>
<sequence>MSKKLQKLFHSLETYVSLSSPTMFPASSPNSAPSNPQPLGKKKGSSRSKSEWLAPAILAAKTITAAAECASFAYIKGVFGTVLILLETIEKVKRNHEDLKELCNTTTEIVAILHNQISTHGNTAAVEFKFLSIKAVIIEVQNLHHLSKGFRKKVKEFMGSINITDEIAEYQNKIQGVYFKLKLLAAIDTNSKVNNIHAIITAPGFVVAPPNQTINDCPPPSRIFHGRQTILARMHQFFIPESGKQCIYVLHGLGGSGKTQIALKFVQEASANFSDIFFMDASTLDTISTGLKMLAVSKGVGDSTQDALAWLQSKRGEWLLFFDNADDPKMNLNKFFPLCNHGNIIITSRNPGLRVYGEHSLVSDMEETDSVTLLLQSAAKETSEENLQVAAKIVKVKDLIELYYLPLAIAQAGAFISKSEDLAGYLTLEKPQQSHDQYAWTVYTTWQISFDQLSKPAARFLQLCSFLHYTGITEDIFSNASKYSDPVWLPPKKDLQEPLQFLSCFLGPTGGWSSLSFLDITNEIKGYSLISFDTVIKVFTIHPLVHAWSRSTLNDEESSRSCINSILGMSISKISDQDMILTSLRFLPHLGTLRPGSGPDFRAAFWEIFFAASKLQEAHNLIVQVVKDYKSVFGEQHLATLEVMHRLGSTYHKLGEYKKAKELEMVVFEKRIKILGEEHPDTLIAIGNLALTHHNLGENEKAKELEMLKAKELEMVVLEKRTTLLSGDHADTLMAMGNLAMTHQKLGDYQKAKELGMVVLEKRTTFLGELEMVVLQKRTKALGEEHPNTLLAMGNLALTHQRLGDYQRAKELGMVALEKRTTLLGGDHAETLMTMGNLAMTHQKLGDDQKAKELEMVVLQKRTKILGEEHPDTLLAMGNLAGTYSHLGDYEKAKELEMVVLEKQTKVLGEEHPNTLLAMGNLALTHQRLGDFDKARELGVTVLEKWTTLLGKNHTATLLAIGNLALTHQKLRDFEKARVLGAIVLERRTLVLGEGHPDTLLAMGNLAGTHQKLGDFKKARGLEATVLEKRTTLLGQDHPDTLFTMGNLASTHFNLADFEKAKELEIVVLEKRRQLFGDGHPLSILAMQNLAHTYHKLQKQKEAEELEQLVKESQTLI</sequence>
<dbReference type="SUPFAM" id="SSF48452">
    <property type="entry name" value="TPR-like"/>
    <property type="match status" value="4"/>
</dbReference>
<organism evidence="3 4">
    <name type="scientific">Mycena metata</name>
    <dbReference type="NCBI Taxonomy" id="1033252"/>
    <lineage>
        <taxon>Eukaryota</taxon>
        <taxon>Fungi</taxon>
        <taxon>Dikarya</taxon>
        <taxon>Basidiomycota</taxon>
        <taxon>Agaricomycotina</taxon>
        <taxon>Agaricomycetes</taxon>
        <taxon>Agaricomycetidae</taxon>
        <taxon>Agaricales</taxon>
        <taxon>Marasmiineae</taxon>
        <taxon>Mycenaceae</taxon>
        <taxon>Mycena</taxon>
    </lineage>
</organism>
<dbReference type="InterPro" id="IPR053137">
    <property type="entry name" value="NLR-like"/>
</dbReference>
<dbReference type="AlphaFoldDB" id="A0AAD7JQN3"/>
<gene>
    <name evidence="3" type="ORF">B0H16DRAFT_1686018</name>
</gene>
<evidence type="ECO:0008006" key="5">
    <source>
        <dbReference type="Google" id="ProtNLM"/>
    </source>
</evidence>